<dbReference type="AlphaFoldDB" id="A0A2V3DLS3"/>
<dbReference type="OrthoDB" id="5178186at2"/>
<dbReference type="EMBL" id="QHLZ01000026">
    <property type="protein sequence ID" value="PXA63882.1"/>
    <property type="molecule type" value="Genomic_DNA"/>
</dbReference>
<reference evidence="1 2" key="1">
    <citation type="submission" date="2018-05" db="EMBL/GenBank/DDBJ databases">
        <title>Genetic diversity of glacier-inhabiting Cryobacterium bacteria in China and description of Cryobacterium mengkeensis sp. nov. and Arthrobacter glacialis sp. nov.</title>
        <authorList>
            <person name="Liu Q."/>
            <person name="Xin Y.-H."/>
        </authorList>
    </citation>
    <scope>NUCLEOTIDE SEQUENCE [LARGE SCALE GENOMIC DNA]</scope>
    <source>
        <strain evidence="1 2">GP3</strain>
    </source>
</reference>
<dbReference type="Proteomes" id="UP000246303">
    <property type="component" value="Unassembled WGS sequence"/>
</dbReference>
<evidence type="ECO:0000313" key="1">
    <source>
        <dbReference type="EMBL" id="PXA63882.1"/>
    </source>
</evidence>
<dbReference type="RefSeq" id="WP_110107980.1">
    <property type="nucleotide sequence ID" value="NZ_JACBZZ010000001.1"/>
</dbReference>
<organism evidence="1 2">
    <name type="scientific">Arthrobacter psychrochitiniphilus</name>
    <dbReference type="NCBI Taxonomy" id="291045"/>
    <lineage>
        <taxon>Bacteria</taxon>
        <taxon>Bacillati</taxon>
        <taxon>Actinomycetota</taxon>
        <taxon>Actinomycetes</taxon>
        <taxon>Micrococcales</taxon>
        <taxon>Micrococcaceae</taxon>
        <taxon>Arthrobacter</taxon>
    </lineage>
</organism>
<dbReference type="Pfam" id="PF19827">
    <property type="entry name" value="DUF6308"/>
    <property type="match status" value="1"/>
</dbReference>
<keyword evidence="2" id="KW-1185">Reference proteome</keyword>
<proteinExistence type="predicted"/>
<name>A0A2V3DLS3_9MICC</name>
<gene>
    <name evidence="1" type="ORF">CVS29_18020</name>
</gene>
<evidence type="ECO:0000313" key="2">
    <source>
        <dbReference type="Proteomes" id="UP000246303"/>
    </source>
</evidence>
<accession>A0A2V3DLS3</accession>
<comment type="caution">
    <text evidence="1">The sequence shown here is derived from an EMBL/GenBank/DDBJ whole genome shotgun (WGS) entry which is preliminary data.</text>
</comment>
<dbReference type="InterPro" id="IPR046275">
    <property type="entry name" value="DUF6308"/>
</dbReference>
<protein>
    <submittedName>
        <fullName evidence="1">Uncharacterized protein</fullName>
    </submittedName>
</protein>
<sequence>MPHQSQQDPGSKVWSYLQSELGTSSATPSDLAVGYLWTYLTGVEPVVGGDWPAIGRRFEHLVTPGTDLHVISAEDLLSVSFLSVSVPPRAAWAILTTRSAAITATLEQIPEDVSIEHPNCTLAMFETDSPLQDLWDLLRRDENGKLWDMGATKVSKVMARKRPHLVPIQDRVVVAELDATDAGYWDMWWKAMHLRENCKSVVTDFAHELRERVPEAGKLSLLRTLDIVIWMHGTHRG</sequence>